<name>A0AAD6TML0_9AGAR</name>
<dbReference type="Proteomes" id="UP001222325">
    <property type="component" value="Unassembled WGS sequence"/>
</dbReference>
<dbReference type="AlphaFoldDB" id="A0AAD6TML0"/>
<comment type="caution">
    <text evidence="1">The sequence shown here is derived from an EMBL/GenBank/DDBJ whole genome shotgun (WGS) entry which is preliminary data.</text>
</comment>
<evidence type="ECO:0000313" key="2">
    <source>
        <dbReference type="Proteomes" id="UP001222325"/>
    </source>
</evidence>
<sequence>MRQKYALYLFPALSLQCSLTDRDHQCCAETKADTAMPSFFSLIIFLHCSVKKKSSFDDLAEVAEDSSHYRKFDRTRKVHK</sequence>
<organism evidence="1 2">
    <name type="scientific">Mycena belliarum</name>
    <dbReference type="NCBI Taxonomy" id="1033014"/>
    <lineage>
        <taxon>Eukaryota</taxon>
        <taxon>Fungi</taxon>
        <taxon>Dikarya</taxon>
        <taxon>Basidiomycota</taxon>
        <taxon>Agaricomycotina</taxon>
        <taxon>Agaricomycetes</taxon>
        <taxon>Agaricomycetidae</taxon>
        <taxon>Agaricales</taxon>
        <taxon>Marasmiineae</taxon>
        <taxon>Mycenaceae</taxon>
        <taxon>Mycena</taxon>
    </lineage>
</organism>
<proteinExistence type="predicted"/>
<keyword evidence="2" id="KW-1185">Reference proteome</keyword>
<accession>A0AAD6TML0</accession>
<dbReference type="EMBL" id="JARJCN010000165">
    <property type="protein sequence ID" value="KAJ7066779.1"/>
    <property type="molecule type" value="Genomic_DNA"/>
</dbReference>
<protein>
    <submittedName>
        <fullName evidence="1">Uncharacterized protein</fullName>
    </submittedName>
</protein>
<evidence type="ECO:0000313" key="1">
    <source>
        <dbReference type="EMBL" id="KAJ7066779.1"/>
    </source>
</evidence>
<reference evidence="1" key="1">
    <citation type="submission" date="2023-03" db="EMBL/GenBank/DDBJ databases">
        <title>Massive genome expansion in bonnet fungi (Mycena s.s.) driven by repeated elements and novel gene families across ecological guilds.</title>
        <authorList>
            <consortium name="Lawrence Berkeley National Laboratory"/>
            <person name="Harder C.B."/>
            <person name="Miyauchi S."/>
            <person name="Viragh M."/>
            <person name="Kuo A."/>
            <person name="Thoen E."/>
            <person name="Andreopoulos B."/>
            <person name="Lu D."/>
            <person name="Skrede I."/>
            <person name="Drula E."/>
            <person name="Henrissat B."/>
            <person name="Morin E."/>
            <person name="Kohler A."/>
            <person name="Barry K."/>
            <person name="LaButti K."/>
            <person name="Morin E."/>
            <person name="Salamov A."/>
            <person name="Lipzen A."/>
            <person name="Mereny Z."/>
            <person name="Hegedus B."/>
            <person name="Baldrian P."/>
            <person name="Stursova M."/>
            <person name="Weitz H."/>
            <person name="Taylor A."/>
            <person name="Grigoriev I.V."/>
            <person name="Nagy L.G."/>
            <person name="Martin F."/>
            <person name="Kauserud H."/>
        </authorList>
    </citation>
    <scope>NUCLEOTIDE SEQUENCE</scope>
    <source>
        <strain evidence="1">CBHHK173m</strain>
    </source>
</reference>
<gene>
    <name evidence="1" type="ORF">B0H15DRAFT_872448</name>
</gene>